<evidence type="ECO:0000313" key="2">
    <source>
        <dbReference type="EMBL" id="MPM60778.1"/>
    </source>
</evidence>
<dbReference type="InterPro" id="IPR033913">
    <property type="entry name" value="MTH1175_dom"/>
</dbReference>
<dbReference type="InterPro" id="IPR003731">
    <property type="entry name" value="Di-Nase_FeMo-co_biosynth"/>
</dbReference>
<comment type="caution">
    <text evidence="2">The sequence shown here is derived from an EMBL/GenBank/DDBJ whole genome shotgun (WGS) entry which is preliminary data.</text>
</comment>
<gene>
    <name evidence="2" type="ORF">SDC9_107632</name>
</gene>
<accession>A0A645B6V1</accession>
<dbReference type="Gene3D" id="3.30.420.130">
    <property type="entry name" value="Dinitrogenase iron-molybdenum cofactor biosynthesis domain"/>
    <property type="match status" value="1"/>
</dbReference>
<dbReference type="Pfam" id="PF02579">
    <property type="entry name" value="Nitro_FeMo-Co"/>
    <property type="match status" value="1"/>
</dbReference>
<dbReference type="PANTHER" id="PTHR42983">
    <property type="entry name" value="DINITROGENASE IRON-MOLYBDENUM COFACTOR PROTEIN-RELATED"/>
    <property type="match status" value="1"/>
</dbReference>
<dbReference type="SUPFAM" id="SSF53146">
    <property type="entry name" value="Nitrogenase accessory factor-like"/>
    <property type="match status" value="1"/>
</dbReference>
<dbReference type="AlphaFoldDB" id="A0A645B6V1"/>
<feature type="domain" description="Dinitrogenase iron-molybdenum cofactor biosynthesis" evidence="1">
    <location>
        <begin position="13"/>
        <end position="102"/>
    </location>
</feature>
<organism evidence="2">
    <name type="scientific">bioreactor metagenome</name>
    <dbReference type="NCBI Taxonomy" id="1076179"/>
    <lineage>
        <taxon>unclassified sequences</taxon>
        <taxon>metagenomes</taxon>
        <taxon>ecological metagenomes</taxon>
    </lineage>
</organism>
<dbReference type="CDD" id="cd00851">
    <property type="entry name" value="MTH1175"/>
    <property type="match status" value="1"/>
</dbReference>
<reference evidence="2" key="1">
    <citation type="submission" date="2019-08" db="EMBL/GenBank/DDBJ databases">
        <authorList>
            <person name="Kucharzyk K."/>
            <person name="Murdoch R.W."/>
            <person name="Higgins S."/>
            <person name="Loffler F."/>
        </authorList>
    </citation>
    <scope>NUCLEOTIDE SEQUENCE</scope>
</reference>
<dbReference type="EMBL" id="VSSQ01017981">
    <property type="protein sequence ID" value="MPM60778.1"/>
    <property type="molecule type" value="Genomic_DNA"/>
</dbReference>
<evidence type="ECO:0000259" key="1">
    <source>
        <dbReference type="Pfam" id="PF02579"/>
    </source>
</evidence>
<dbReference type="InterPro" id="IPR036105">
    <property type="entry name" value="DiNase_FeMo-co_biosyn_sf"/>
</dbReference>
<sequence>MIVAIPIDEKSMESGVCPSFGRAPYFLFYNTVTKDCEYLDNAAVASEGGAGIRAAQVIADRGTKALLTPRCGENAQELLSKAEVFVYKTIPGTVQDNLAAFAEDKLALLKEFHPGFHGHGR</sequence>
<name>A0A645B6V1_9ZZZZ</name>
<dbReference type="PANTHER" id="PTHR42983:SF1">
    <property type="entry name" value="IRON-MOLYBDENUM PROTEIN"/>
    <property type="match status" value="1"/>
</dbReference>
<protein>
    <recommendedName>
        <fullName evidence="1">Dinitrogenase iron-molybdenum cofactor biosynthesis domain-containing protein</fullName>
    </recommendedName>
</protein>
<proteinExistence type="predicted"/>